<keyword evidence="3" id="KW-1185">Reference proteome</keyword>
<dbReference type="EMBL" id="CAKOAT010150598">
    <property type="protein sequence ID" value="CAH8343187.1"/>
    <property type="molecule type" value="Genomic_DNA"/>
</dbReference>
<dbReference type="AlphaFoldDB" id="A0ABC8K0I6"/>
<protein>
    <submittedName>
        <fullName evidence="2">Uncharacterized protein</fullName>
    </submittedName>
</protein>
<feature type="compositionally biased region" description="Polar residues" evidence="1">
    <location>
        <begin position="1"/>
        <end position="17"/>
    </location>
</feature>
<evidence type="ECO:0000313" key="2">
    <source>
        <dbReference type="EMBL" id="CAH8343187.1"/>
    </source>
</evidence>
<reference evidence="2 3" key="1">
    <citation type="submission" date="2022-03" db="EMBL/GenBank/DDBJ databases">
        <authorList>
            <person name="Macdonald S."/>
            <person name="Ahmed S."/>
            <person name="Newling K."/>
        </authorList>
    </citation>
    <scope>NUCLEOTIDE SEQUENCE [LARGE SCALE GENOMIC DNA]</scope>
</reference>
<sequence length="116" mass="12537">MMRSQSPIPNTYSSSASIRKRRCRGRSQTPPPPSRLGASNSTKKRGCGVYRNNETSTVENSDSRCGSKGSPFGGLSGSILMASGFLYSLIRPATIGMLSFFVTVYKNNSLDVYVSI</sequence>
<feature type="region of interest" description="Disordered" evidence="1">
    <location>
        <begin position="1"/>
        <end position="69"/>
    </location>
</feature>
<gene>
    <name evidence="2" type="ORF">ERUC_LOCUS16040</name>
</gene>
<dbReference type="Proteomes" id="UP001642260">
    <property type="component" value="Unassembled WGS sequence"/>
</dbReference>
<evidence type="ECO:0000256" key="1">
    <source>
        <dbReference type="SAM" id="MobiDB-lite"/>
    </source>
</evidence>
<evidence type="ECO:0000313" key="3">
    <source>
        <dbReference type="Proteomes" id="UP001642260"/>
    </source>
</evidence>
<accession>A0ABC8K0I6</accession>
<proteinExistence type="predicted"/>
<organism evidence="2 3">
    <name type="scientific">Eruca vesicaria subsp. sativa</name>
    <name type="common">Garden rocket</name>
    <name type="synonym">Eruca sativa</name>
    <dbReference type="NCBI Taxonomy" id="29727"/>
    <lineage>
        <taxon>Eukaryota</taxon>
        <taxon>Viridiplantae</taxon>
        <taxon>Streptophyta</taxon>
        <taxon>Embryophyta</taxon>
        <taxon>Tracheophyta</taxon>
        <taxon>Spermatophyta</taxon>
        <taxon>Magnoliopsida</taxon>
        <taxon>eudicotyledons</taxon>
        <taxon>Gunneridae</taxon>
        <taxon>Pentapetalae</taxon>
        <taxon>rosids</taxon>
        <taxon>malvids</taxon>
        <taxon>Brassicales</taxon>
        <taxon>Brassicaceae</taxon>
        <taxon>Brassiceae</taxon>
        <taxon>Eruca</taxon>
    </lineage>
</organism>
<comment type="caution">
    <text evidence="2">The sequence shown here is derived from an EMBL/GenBank/DDBJ whole genome shotgun (WGS) entry which is preliminary data.</text>
</comment>
<name>A0ABC8K0I6_ERUVS</name>
<feature type="compositionally biased region" description="Polar residues" evidence="1">
    <location>
        <begin position="52"/>
        <end position="64"/>
    </location>
</feature>